<accession>A0AAD7BKZ7</accession>
<sequence>MSLAAVLAWRPFPYGYLAAFYTILLAAVVSRPSPRRRLFFLPLLAMTWQLLSDSQAGYLSGALWFCSLLTASDYILVTDVQRELRLTGEHTAQNIENAPLIVRLNWAVNLLCSSRGIGWAHGPRVRSPRATVTSRWKFIAKQIVRFIASQLLFDAVNLHTRWNPALVDHMGLVHAGLAWRVVGTAGTLPIMQDPIMRAGELDSRVNFSVIMWAWNGAWELPQRI</sequence>
<dbReference type="EMBL" id="JARKIF010000013">
    <property type="protein sequence ID" value="KAJ7624387.1"/>
    <property type="molecule type" value="Genomic_DNA"/>
</dbReference>
<evidence type="ECO:0000313" key="3">
    <source>
        <dbReference type="Proteomes" id="UP001221142"/>
    </source>
</evidence>
<keyword evidence="1" id="KW-0472">Membrane</keyword>
<keyword evidence="1" id="KW-0812">Transmembrane</keyword>
<feature type="transmembrane region" description="Helical" evidence="1">
    <location>
        <begin position="12"/>
        <end position="29"/>
    </location>
</feature>
<evidence type="ECO:0000313" key="2">
    <source>
        <dbReference type="EMBL" id="KAJ7624387.1"/>
    </source>
</evidence>
<proteinExistence type="predicted"/>
<reference evidence="2" key="1">
    <citation type="submission" date="2023-03" db="EMBL/GenBank/DDBJ databases">
        <title>Massive genome expansion in bonnet fungi (Mycena s.s.) driven by repeated elements and novel gene families across ecological guilds.</title>
        <authorList>
            <consortium name="Lawrence Berkeley National Laboratory"/>
            <person name="Harder C.B."/>
            <person name="Miyauchi S."/>
            <person name="Viragh M."/>
            <person name="Kuo A."/>
            <person name="Thoen E."/>
            <person name="Andreopoulos B."/>
            <person name="Lu D."/>
            <person name="Skrede I."/>
            <person name="Drula E."/>
            <person name="Henrissat B."/>
            <person name="Morin E."/>
            <person name="Kohler A."/>
            <person name="Barry K."/>
            <person name="LaButti K."/>
            <person name="Morin E."/>
            <person name="Salamov A."/>
            <person name="Lipzen A."/>
            <person name="Mereny Z."/>
            <person name="Hegedus B."/>
            <person name="Baldrian P."/>
            <person name="Stursova M."/>
            <person name="Weitz H."/>
            <person name="Taylor A."/>
            <person name="Grigoriev I.V."/>
            <person name="Nagy L.G."/>
            <person name="Martin F."/>
            <person name="Kauserud H."/>
        </authorList>
    </citation>
    <scope>NUCLEOTIDE SEQUENCE</scope>
    <source>
        <strain evidence="2">9284</strain>
    </source>
</reference>
<dbReference type="Proteomes" id="UP001221142">
    <property type="component" value="Unassembled WGS sequence"/>
</dbReference>
<comment type="caution">
    <text evidence="2">The sequence shown here is derived from an EMBL/GenBank/DDBJ whole genome shotgun (WGS) entry which is preliminary data.</text>
</comment>
<keyword evidence="1" id="KW-1133">Transmembrane helix</keyword>
<organism evidence="2 3">
    <name type="scientific">Roridomyces roridus</name>
    <dbReference type="NCBI Taxonomy" id="1738132"/>
    <lineage>
        <taxon>Eukaryota</taxon>
        <taxon>Fungi</taxon>
        <taxon>Dikarya</taxon>
        <taxon>Basidiomycota</taxon>
        <taxon>Agaricomycotina</taxon>
        <taxon>Agaricomycetes</taxon>
        <taxon>Agaricomycetidae</taxon>
        <taxon>Agaricales</taxon>
        <taxon>Marasmiineae</taxon>
        <taxon>Mycenaceae</taxon>
        <taxon>Roridomyces</taxon>
    </lineage>
</organism>
<keyword evidence="3" id="KW-1185">Reference proteome</keyword>
<evidence type="ECO:0000256" key="1">
    <source>
        <dbReference type="SAM" id="Phobius"/>
    </source>
</evidence>
<protein>
    <submittedName>
        <fullName evidence="2">Uncharacterized protein</fullName>
    </submittedName>
</protein>
<gene>
    <name evidence="2" type="ORF">FB45DRAFT_923289</name>
</gene>
<dbReference type="AlphaFoldDB" id="A0AAD7BKZ7"/>
<name>A0AAD7BKZ7_9AGAR</name>